<evidence type="ECO:0000256" key="1">
    <source>
        <dbReference type="PIRSR" id="PIRSR613078-2"/>
    </source>
</evidence>
<dbReference type="EMBL" id="CABEHT010000001">
    <property type="protein sequence ID" value="VTS14203.1"/>
    <property type="molecule type" value="Genomic_DNA"/>
</dbReference>
<organism evidence="2 3">
    <name type="scientific">Streptococcus pseudoporcinus</name>
    <dbReference type="NCBI Taxonomy" id="361101"/>
    <lineage>
        <taxon>Bacteria</taxon>
        <taxon>Bacillati</taxon>
        <taxon>Bacillota</taxon>
        <taxon>Bacilli</taxon>
        <taxon>Lactobacillales</taxon>
        <taxon>Streptococcaceae</taxon>
        <taxon>Streptococcus</taxon>
    </lineage>
</organism>
<dbReference type="CDD" id="cd07067">
    <property type="entry name" value="HP_PGM_like"/>
    <property type="match status" value="1"/>
</dbReference>
<dbReference type="GO" id="GO:0016791">
    <property type="term" value="F:phosphatase activity"/>
    <property type="evidence" value="ECO:0007669"/>
    <property type="project" value="TreeGrafter"/>
</dbReference>
<dbReference type="PANTHER" id="PTHR48100:SF5">
    <property type="entry name" value="HISTIDINE PHOSPHATASE FAMILY PROTEIN"/>
    <property type="match status" value="1"/>
</dbReference>
<dbReference type="Gene3D" id="3.40.50.1240">
    <property type="entry name" value="Phosphoglycerate mutase-like"/>
    <property type="match status" value="1"/>
</dbReference>
<dbReference type="InterPro" id="IPR013078">
    <property type="entry name" value="His_Pase_superF_clade-1"/>
</dbReference>
<feature type="binding site" evidence="1">
    <location>
        <position position="61"/>
    </location>
    <ligand>
        <name>substrate</name>
    </ligand>
</feature>
<dbReference type="SMART" id="SM00855">
    <property type="entry name" value="PGAM"/>
    <property type="match status" value="1"/>
</dbReference>
<dbReference type="Pfam" id="PF00300">
    <property type="entry name" value="His_Phos_1"/>
    <property type="match status" value="1"/>
</dbReference>
<sequence>MQKIFYLMRHGQTLFNAQGRIQGACDSPLTALGIKQAQAARAHFQEEDIIFDKVYSSTQERACDTAEIASGRTDLIRLKGLKEWNFGAFEGHQEYLNPHLFKEDGSGYRDYFVAYGGESNVEVYQRMAATIKKALADEKEEARSLFVSHGASITQFYRHMTVEAPILTKGMSNCAILKLAYDGTKMRVLSVYNPMDKEYIFDRWKESSNSNYDSH</sequence>
<dbReference type="InterPro" id="IPR001345">
    <property type="entry name" value="PG/BPGM_mutase_AS"/>
</dbReference>
<dbReference type="InterPro" id="IPR050275">
    <property type="entry name" value="PGM_Phosphatase"/>
</dbReference>
<protein>
    <submittedName>
        <fullName evidence="2">Phosphoglycerate mutase family protein</fullName>
    </submittedName>
</protein>
<dbReference type="AlphaFoldDB" id="A0A4U9XLG2"/>
<name>A0A4U9XLG2_9STRE</name>
<reference evidence="2 3" key="1">
    <citation type="submission" date="2019-05" db="EMBL/GenBank/DDBJ databases">
        <authorList>
            <consortium name="Pathogen Informatics"/>
        </authorList>
    </citation>
    <scope>NUCLEOTIDE SEQUENCE [LARGE SCALE GENOMIC DNA]</scope>
    <source>
        <strain evidence="2 3">NCTC5386</strain>
    </source>
</reference>
<accession>A0A4U9XLG2</accession>
<gene>
    <name evidence="2" type="ORF">NCTC5386_01182</name>
</gene>
<dbReference type="InterPro" id="IPR029033">
    <property type="entry name" value="His_PPase_superfam"/>
</dbReference>
<evidence type="ECO:0000313" key="2">
    <source>
        <dbReference type="EMBL" id="VTS14203.1"/>
    </source>
</evidence>
<feature type="binding site" evidence="1">
    <location>
        <begin position="9"/>
        <end position="16"/>
    </location>
    <ligand>
        <name>substrate</name>
    </ligand>
</feature>
<evidence type="ECO:0000313" key="3">
    <source>
        <dbReference type="Proteomes" id="UP000394068"/>
    </source>
</evidence>
<dbReference type="SUPFAM" id="SSF53254">
    <property type="entry name" value="Phosphoglycerate mutase-like"/>
    <property type="match status" value="1"/>
</dbReference>
<dbReference type="RefSeq" id="WP_077323281.1">
    <property type="nucleotide sequence ID" value="NZ_CABEHT010000001.1"/>
</dbReference>
<dbReference type="PANTHER" id="PTHR48100">
    <property type="entry name" value="BROAD-SPECIFICITY PHOSPHATASE YOR283W-RELATED"/>
    <property type="match status" value="1"/>
</dbReference>
<dbReference type="PROSITE" id="PS00175">
    <property type="entry name" value="PG_MUTASE"/>
    <property type="match status" value="1"/>
</dbReference>
<dbReference type="Proteomes" id="UP000394068">
    <property type="component" value="Unassembled WGS sequence"/>
</dbReference>
<proteinExistence type="predicted"/>
<dbReference type="GO" id="GO:0005737">
    <property type="term" value="C:cytoplasm"/>
    <property type="evidence" value="ECO:0007669"/>
    <property type="project" value="TreeGrafter"/>
</dbReference>